<dbReference type="AlphaFoldDB" id="A0A1B7LHP4"/>
<dbReference type="RefSeq" id="WP_066666560.1">
    <property type="nucleotide sequence ID" value="NZ_LYVF01000047.1"/>
</dbReference>
<dbReference type="Proteomes" id="UP000078532">
    <property type="component" value="Unassembled WGS sequence"/>
</dbReference>
<evidence type="ECO:0000313" key="1">
    <source>
        <dbReference type="EMBL" id="OAT85820.1"/>
    </source>
</evidence>
<reference evidence="1 2" key="1">
    <citation type="submission" date="2016-04" db="EMBL/GenBank/DDBJ databases">
        <authorList>
            <person name="Evans L.H."/>
            <person name="Alamgir A."/>
            <person name="Owens N."/>
            <person name="Weber N.D."/>
            <person name="Virtaneva K."/>
            <person name="Barbian K."/>
            <person name="Babar A."/>
            <person name="Rosenke K."/>
        </authorList>
    </citation>
    <scope>NUCLEOTIDE SEQUENCE [LARGE SCALE GENOMIC DNA]</scope>
    <source>
        <strain evidence="1 2">LMa1</strain>
    </source>
</reference>
<dbReference type="STRING" id="1838280.A6M21_04890"/>
<evidence type="ECO:0000313" key="2">
    <source>
        <dbReference type="Proteomes" id="UP000078532"/>
    </source>
</evidence>
<protein>
    <submittedName>
        <fullName evidence="1">VWA containing CoxE family protein</fullName>
    </submittedName>
</protein>
<keyword evidence="2" id="KW-1185">Reference proteome</keyword>
<dbReference type="Pfam" id="PF05762">
    <property type="entry name" value="VWA_CoxE"/>
    <property type="match status" value="1"/>
</dbReference>
<organism evidence="1 2">
    <name type="scientific">Desulfotomaculum copahuensis</name>
    <dbReference type="NCBI Taxonomy" id="1838280"/>
    <lineage>
        <taxon>Bacteria</taxon>
        <taxon>Bacillati</taxon>
        <taxon>Bacillota</taxon>
        <taxon>Clostridia</taxon>
        <taxon>Eubacteriales</taxon>
        <taxon>Desulfotomaculaceae</taxon>
        <taxon>Desulfotomaculum</taxon>
    </lineage>
</organism>
<accession>A0A1B7LHP4</accession>
<dbReference type="EMBL" id="LYVF01000047">
    <property type="protein sequence ID" value="OAT85820.1"/>
    <property type="molecule type" value="Genomic_DNA"/>
</dbReference>
<proteinExistence type="predicted"/>
<sequence>MFTGLFFTLREEGLPVSLTEWMTLMEALDKGLSGPGLTGFYHLARAVLVKSENHYDRFDLAFARYFREVETSPELAARVARWLEKSLPPLRVEPGARAPAPSWNLDEMRRALADRLARQDGEHHGGSRWIGTGGTSSFGYGGYHPAGLRIGGQSVNRSAVQVAARRHYRDYRTDETLTTRQFAVALRKLRILSQNEGGPKDELDLEATIDATGRNAGRLDLVFTRPRRNTVKLVLMMDSGGSMNPYLNLCSQLFQAARSANHFKEIRFYFFHNCVYDRLFLDPFCRPAQSESTLDVLRRLSGEYMLIMVGDASMAVSELLMAGGAVDWMEYNEETGRVWLERLIRRFPRAVWLNPIPRNMWPVDEGRETIALIGRIFPMFELTIDGLEQAIKVLKARR</sequence>
<name>A0A1B7LHP4_9FIRM</name>
<dbReference type="OrthoDB" id="9764216at2"/>
<dbReference type="PANTHER" id="PTHR39338">
    <property type="entry name" value="BLL5662 PROTEIN-RELATED"/>
    <property type="match status" value="1"/>
</dbReference>
<comment type="caution">
    <text evidence="1">The sequence shown here is derived from an EMBL/GenBank/DDBJ whole genome shotgun (WGS) entry which is preliminary data.</text>
</comment>
<dbReference type="InterPro" id="IPR008912">
    <property type="entry name" value="Uncharacterised_CoxE"/>
</dbReference>
<gene>
    <name evidence="1" type="ORF">A6M21_04890</name>
</gene>
<dbReference type="PANTHER" id="PTHR39338:SF7">
    <property type="entry name" value="BLL6692 PROTEIN"/>
    <property type="match status" value="1"/>
</dbReference>